<protein>
    <submittedName>
        <fullName evidence="1">Uncharacterized protein</fullName>
    </submittedName>
</protein>
<gene>
    <name evidence="1" type="ORF">RMSM_02488</name>
</gene>
<comment type="caution">
    <text evidence="1">The sequence shown here is derived from an EMBL/GenBank/DDBJ whole genome shotgun (WGS) entry which is preliminary data.</text>
</comment>
<reference evidence="1 2" key="1">
    <citation type="journal article" date="2013" name="Mar. Genomics">
        <title>Expression of sulfatases in Rhodopirellula baltica and the diversity of sulfatases in the genus Rhodopirellula.</title>
        <authorList>
            <person name="Wegner C.E."/>
            <person name="Richter-Heitmann T."/>
            <person name="Klindworth A."/>
            <person name="Klockow C."/>
            <person name="Richter M."/>
            <person name="Achstetter T."/>
            <person name="Glockner F.O."/>
            <person name="Harder J."/>
        </authorList>
    </citation>
    <scope>NUCLEOTIDE SEQUENCE [LARGE SCALE GENOMIC DNA]</scope>
    <source>
        <strain evidence="1 2">SM1</strain>
    </source>
</reference>
<organism evidence="1 2">
    <name type="scientific">Rhodopirellula maiorica SM1</name>
    <dbReference type="NCBI Taxonomy" id="1265738"/>
    <lineage>
        <taxon>Bacteria</taxon>
        <taxon>Pseudomonadati</taxon>
        <taxon>Planctomycetota</taxon>
        <taxon>Planctomycetia</taxon>
        <taxon>Pirellulales</taxon>
        <taxon>Pirellulaceae</taxon>
        <taxon>Novipirellula</taxon>
    </lineage>
</organism>
<evidence type="ECO:0000313" key="2">
    <source>
        <dbReference type="Proteomes" id="UP000011991"/>
    </source>
</evidence>
<dbReference type="EMBL" id="ANOG01000352">
    <property type="protein sequence ID" value="EMI20582.1"/>
    <property type="molecule type" value="Genomic_DNA"/>
</dbReference>
<evidence type="ECO:0000313" key="1">
    <source>
        <dbReference type="EMBL" id="EMI20582.1"/>
    </source>
</evidence>
<dbReference type="Proteomes" id="UP000011991">
    <property type="component" value="Unassembled WGS sequence"/>
</dbReference>
<dbReference type="AlphaFoldDB" id="M5RYV5"/>
<name>M5RYV5_9BACT</name>
<keyword evidence="2" id="KW-1185">Reference proteome</keyword>
<proteinExistence type="predicted"/>
<sequence>MLFSHHEQAKTGGRKSRLGFAARIALCPSQLTFCYACVTMIKNILTIRMLTIWGAAAT</sequence>
<accession>M5RYV5</accession>